<feature type="transmembrane region" description="Helical" evidence="7">
    <location>
        <begin position="78"/>
        <end position="100"/>
    </location>
</feature>
<proteinExistence type="inferred from homology"/>
<sequence length="269" mass="29394">MGSFVSLGAYTWLSSLLLTVVNAALVGVVGWLLIKFLLGFIAKFLKKTKIDPLLHTVILSVTKIALLVLLAISVLDKLGIPTTSIITSLGAVGLAISLAVKDSIATLAGGVVILVLKPFNLGDYVEIDGLGGTVREITMFNTVLNTPDNKRISLPNDSVYKAKVVNYSAEPNRRLDLVFTIGYNDDYDKAKALIEKVIRDCPLALDDPAPVVRMSGHGASAIEITTRVWVKNSDYFELQFRMYEDVKKIFDQNGISIPFNQLDVHITQN</sequence>
<comment type="subcellular location">
    <subcellularLocation>
        <location evidence="1">Cell membrane</location>
        <topology evidence="1">Multi-pass membrane protein</topology>
    </subcellularLocation>
</comment>
<dbReference type="Gene3D" id="2.30.30.60">
    <property type="match status" value="1"/>
</dbReference>
<name>A0ABS2GKW8_9FIRM</name>
<protein>
    <submittedName>
        <fullName evidence="11">Mechanosensitive ion channel</fullName>
    </submittedName>
</protein>
<feature type="transmembrane region" description="Helical" evidence="7">
    <location>
        <begin position="12"/>
        <end position="41"/>
    </location>
</feature>
<evidence type="ECO:0000256" key="5">
    <source>
        <dbReference type="ARBA" id="ARBA00022989"/>
    </source>
</evidence>
<dbReference type="SUPFAM" id="SSF50182">
    <property type="entry name" value="Sm-like ribonucleoproteins"/>
    <property type="match status" value="1"/>
</dbReference>
<evidence type="ECO:0000313" key="12">
    <source>
        <dbReference type="Proteomes" id="UP000724149"/>
    </source>
</evidence>
<keyword evidence="3" id="KW-1003">Cell membrane</keyword>
<dbReference type="Gene3D" id="3.30.70.100">
    <property type="match status" value="1"/>
</dbReference>
<dbReference type="RefSeq" id="WP_177502550.1">
    <property type="nucleotide sequence ID" value="NZ_JACSNR010000001.1"/>
</dbReference>
<feature type="domain" description="Mechanosensitive ion channel MscS" evidence="8">
    <location>
        <begin position="102"/>
        <end position="168"/>
    </location>
</feature>
<evidence type="ECO:0000256" key="7">
    <source>
        <dbReference type="SAM" id="Phobius"/>
    </source>
</evidence>
<evidence type="ECO:0000259" key="9">
    <source>
        <dbReference type="Pfam" id="PF21082"/>
    </source>
</evidence>
<dbReference type="PANTHER" id="PTHR30221">
    <property type="entry name" value="SMALL-CONDUCTANCE MECHANOSENSITIVE CHANNEL"/>
    <property type="match status" value="1"/>
</dbReference>
<evidence type="ECO:0000256" key="4">
    <source>
        <dbReference type="ARBA" id="ARBA00022692"/>
    </source>
</evidence>
<dbReference type="InterPro" id="IPR011014">
    <property type="entry name" value="MscS_channel_TM-2"/>
</dbReference>
<dbReference type="InterPro" id="IPR045275">
    <property type="entry name" value="MscS_archaea/bacteria_type"/>
</dbReference>
<feature type="transmembrane region" description="Helical" evidence="7">
    <location>
        <begin position="53"/>
        <end position="72"/>
    </location>
</feature>
<keyword evidence="4 7" id="KW-0812">Transmembrane</keyword>
<keyword evidence="12" id="KW-1185">Reference proteome</keyword>
<organism evidence="11 12">
    <name type="scientific">Hydrogenoanaerobacterium saccharovorans</name>
    <dbReference type="NCBI Taxonomy" id="474960"/>
    <lineage>
        <taxon>Bacteria</taxon>
        <taxon>Bacillati</taxon>
        <taxon>Bacillota</taxon>
        <taxon>Clostridia</taxon>
        <taxon>Eubacteriales</taxon>
        <taxon>Oscillospiraceae</taxon>
        <taxon>Hydrogenoanaerobacterium</taxon>
    </lineage>
</organism>
<evidence type="ECO:0000256" key="3">
    <source>
        <dbReference type="ARBA" id="ARBA00022475"/>
    </source>
</evidence>
<dbReference type="Pfam" id="PF00924">
    <property type="entry name" value="MS_channel_2nd"/>
    <property type="match status" value="1"/>
</dbReference>
<evidence type="ECO:0000259" key="8">
    <source>
        <dbReference type="Pfam" id="PF00924"/>
    </source>
</evidence>
<dbReference type="Pfam" id="PF21088">
    <property type="entry name" value="MS_channel_1st"/>
    <property type="match status" value="1"/>
</dbReference>
<dbReference type="Gene3D" id="1.10.287.1260">
    <property type="match status" value="1"/>
</dbReference>
<reference evidence="11 12" key="1">
    <citation type="journal article" date="2021" name="Sci. Rep.">
        <title>The distribution of antibiotic resistance genes in chicken gut microbiota commensals.</title>
        <authorList>
            <person name="Juricova H."/>
            <person name="Matiasovicova J."/>
            <person name="Kubasova T."/>
            <person name="Cejkova D."/>
            <person name="Rychlik I."/>
        </authorList>
    </citation>
    <scope>NUCLEOTIDE SEQUENCE [LARGE SCALE GENOMIC DNA]</scope>
    <source>
        <strain evidence="11 12">An564</strain>
    </source>
</reference>
<dbReference type="Pfam" id="PF21082">
    <property type="entry name" value="MS_channel_3rd"/>
    <property type="match status" value="1"/>
</dbReference>
<dbReference type="InterPro" id="IPR049278">
    <property type="entry name" value="MS_channel_C"/>
</dbReference>
<evidence type="ECO:0000256" key="6">
    <source>
        <dbReference type="ARBA" id="ARBA00023136"/>
    </source>
</evidence>
<dbReference type="SUPFAM" id="SSF82689">
    <property type="entry name" value="Mechanosensitive channel protein MscS (YggB), C-terminal domain"/>
    <property type="match status" value="1"/>
</dbReference>
<dbReference type="InterPro" id="IPR011066">
    <property type="entry name" value="MscS_channel_C_sf"/>
</dbReference>
<evidence type="ECO:0000256" key="2">
    <source>
        <dbReference type="ARBA" id="ARBA00008017"/>
    </source>
</evidence>
<dbReference type="InterPro" id="IPR006685">
    <property type="entry name" value="MscS_channel_2nd"/>
</dbReference>
<evidence type="ECO:0000259" key="10">
    <source>
        <dbReference type="Pfam" id="PF21088"/>
    </source>
</evidence>
<gene>
    <name evidence="11" type="ORF">H9X81_00630</name>
</gene>
<accession>A0ABS2GKW8</accession>
<dbReference type="InterPro" id="IPR023408">
    <property type="entry name" value="MscS_beta-dom_sf"/>
</dbReference>
<dbReference type="InterPro" id="IPR010920">
    <property type="entry name" value="LSM_dom_sf"/>
</dbReference>
<comment type="caution">
    <text evidence="11">The sequence shown here is derived from an EMBL/GenBank/DDBJ whole genome shotgun (WGS) entry which is preliminary data.</text>
</comment>
<dbReference type="SUPFAM" id="SSF82861">
    <property type="entry name" value="Mechanosensitive channel protein MscS (YggB), transmembrane region"/>
    <property type="match status" value="1"/>
</dbReference>
<dbReference type="Proteomes" id="UP000724149">
    <property type="component" value="Unassembled WGS sequence"/>
</dbReference>
<keyword evidence="5 7" id="KW-1133">Transmembrane helix</keyword>
<feature type="domain" description="Mechanosensitive ion channel MscS C-terminal" evidence="9">
    <location>
        <begin position="176"/>
        <end position="257"/>
    </location>
</feature>
<dbReference type="PANTHER" id="PTHR30221:SF1">
    <property type="entry name" value="SMALL-CONDUCTANCE MECHANOSENSITIVE CHANNEL"/>
    <property type="match status" value="1"/>
</dbReference>
<dbReference type="EMBL" id="JACSNR010000001">
    <property type="protein sequence ID" value="MBM6922199.1"/>
    <property type="molecule type" value="Genomic_DNA"/>
</dbReference>
<feature type="domain" description="Mechanosensitive ion channel transmembrane helices 2/3" evidence="10">
    <location>
        <begin position="61"/>
        <end position="101"/>
    </location>
</feature>
<evidence type="ECO:0000313" key="11">
    <source>
        <dbReference type="EMBL" id="MBM6922199.1"/>
    </source>
</evidence>
<dbReference type="InterPro" id="IPR049142">
    <property type="entry name" value="MS_channel_1st"/>
</dbReference>
<keyword evidence="6 7" id="KW-0472">Membrane</keyword>
<comment type="similarity">
    <text evidence="2">Belongs to the MscS (TC 1.A.23) family.</text>
</comment>
<evidence type="ECO:0000256" key="1">
    <source>
        <dbReference type="ARBA" id="ARBA00004651"/>
    </source>
</evidence>